<feature type="compositionally biased region" description="Basic residues" evidence="1">
    <location>
        <begin position="169"/>
        <end position="182"/>
    </location>
</feature>
<organism evidence="2 3">
    <name type="scientific">Streptomyces umbrinus</name>
    <dbReference type="NCBI Taxonomy" id="67370"/>
    <lineage>
        <taxon>Bacteria</taxon>
        <taxon>Bacillati</taxon>
        <taxon>Actinomycetota</taxon>
        <taxon>Actinomycetes</taxon>
        <taxon>Kitasatosporales</taxon>
        <taxon>Streptomycetaceae</taxon>
        <taxon>Streptomyces</taxon>
        <taxon>Streptomyces phaeochromogenes group</taxon>
    </lineage>
</organism>
<accession>A0ABU0SM01</accession>
<evidence type="ECO:0000313" key="3">
    <source>
        <dbReference type="Proteomes" id="UP001230328"/>
    </source>
</evidence>
<gene>
    <name evidence="2" type="ORF">QF035_001308</name>
</gene>
<comment type="caution">
    <text evidence="2">The sequence shown here is derived from an EMBL/GenBank/DDBJ whole genome shotgun (WGS) entry which is preliminary data.</text>
</comment>
<dbReference type="Pfam" id="PF13646">
    <property type="entry name" value="HEAT_2"/>
    <property type="match status" value="1"/>
</dbReference>
<dbReference type="SUPFAM" id="SSF48371">
    <property type="entry name" value="ARM repeat"/>
    <property type="match status" value="1"/>
</dbReference>
<name>A0ABU0SM01_9ACTN</name>
<evidence type="ECO:0000313" key="2">
    <source>
        <dbReference type="EMBL" id="MDQ1023726.1"/>
    </source>
</evidence>
<sequence>MSVTETHEDALVRALGSEPRRPAAFRELMRLGSAAVPAVRRGLAHPEALVREQCCRLLDHLLVTEALDDLIAMLDDPSPQVRIAAVHALACDRCKSDACRPDRAVVLPLGIRLLNRDPDAHVRNFAAELVGLSVHTRTEAVAALVRARDNDPSPAVRKKAGWYAPGGPIHRRTAPRPARGPR</sequence>
<dbReference type="RefSeq" id="WP_307518877.1">
    <property type="nucleotide sequence ID" value="NZ_JAUSZI010000002.1"/>
</dbReference>
<reference evidence="2 3" key="1">
    <citation type="submission" date="2023-07" db="EMBL/GenBank/DDBJ databases">
        <title>Comparative genomics of wheat-associated soil bacteria to identify genetic determinants of phenazine resistance.</title>
        <authorList>
            <person name="Mouncey N."/>
        </authorList>
    </citation>
    <scope>NUCLEOTIDE SEQUENCE [LARGE SCALE GENOMIC DNA]</scope>
    <source>
        <strain evidence="2 3">V2I4</strain>
    </source>
</reference>
<protein>
    <submittedName>
        <fullName evidence="2">HEAT repeat protein</fullName>
    </submittedName>
</protein>
<evidence type="ECO:0000256" key="1">
    <source>
        <dbReference type="SAM" id="MobiDB-lite"/>
    </source>
</evidence>
<proteinExistence type="predicted"/>
<dbReference type="Proteomes" id="UP001230328">
    <property type="component" value="Unassembled WGS sequence"/>
</dbReference>
<dbReference type="InterPro" id="IPR011989">
    <property type="entry name" value="ARM-like"/>
</dbReference>
<dbReference type="EMBL" id="JAUSZI010000002">
    <property type="protein sequence ID" value="MDQ1023726.1"/>
    <property type="molecule type" value="Genomic_DNA"/>
</dbReference>
<dbReference type="InterPro" id="IPR016024">
    <property type="entry name" value="ARM-type_fold"/>
</dbReference>
<keyword evidence="3" id="KW-1185">Reference proteome</keyword>
<dbReference type="Gene3D" id="1.25.10.10">
    <property type="entry name" value="Leucine-rich Repeat Variant"/>
    <property type="match status" value="1"/>
</dbReference>
<feature type="region of interest" description="Disordered" evidence="1">
    <location>
        <begin position="155"/>
        <end position="182"/>
    </location>
</feature>